<dbReference type="Gene3D" id="2.120.10.30">
    <property type="entry name" value="TolB, C-terminal domain"/>
    <property type="match status" value="1"/>
</dbReference>
<dbReference type="Proteomes" id="UP000655410">
    <property type="component" value="Unassembled WGS sequence"/>
</dbReference>
<organism evidence="2 3">
    <name type="scientific">Nocardioides phosphati</name>
    <dbReference type="NCBI Taxonomy" id="1867775"/>
    <lineage>
        <taxon>Bacteria</taxon>
        <taxon>Bacillati</taxon>
        <taxon>Actinomycetota</taxon>
        <taxon>Actinomycetes</taxon>
        <taxon>Propionibacteriales</taxon>
        <taxon>Nocardioidaceae</taxon>
        <taxon>Nocardioides</taxon>
    </lineage>
</organism>
<sequence>MTDALRDELLRMGEAAPPAVVPRDVWDRGRRARRRDRVVAGGAVLSVLVALGGLGVLLAGPGRHEAPPVSSRSEAVPSVIHHVPARLEQLPATGHDVAWDPKLAESDLAIGRASVAFTSGERPLPVVITAADGAYHLLKLPGWVGSNIASGVVEGGPLALSPDGRQLAWGWYDPRTLGTDKKGVVAAGVRVADLETGKVRTVGLSGGHGVAVGTIRWSPDSRWIVWYGAETDVWTEGQAGSTHLVAGRIARGATTSELVGLDRAGSEQLVIDDHGTVSWTTDSGWESVDREGQSTDVTDVMSGVPGTAAAVSPSGRSVALATGQPRQDALFFRWVVRGLGGGSDLVGRIETVPEVLHAKLPADRYPEGATIEPVGWADDDHVVTLVTAAHDVRRSRGGSDWTGGETSLVVMSAPGGARDSSYDVVARLARSDQGDGRITAMSVAVDLLDQPTRDFPAPEWPWSDERKVAVYGGIGVALLAAVVFGLAYRRGRRLL</sequence>
<evidence type="ECO:0000313" key="2">
    <source>
        <dbReference type="EMBL" id="GGO90671.1"/>
    </source>
</evidence>
<keyword evidence="1" id="KW-0812">Transmembrane</keyword>
<protein>
    <recommendedName>
        <fullName evidence="4">WD40 repeat domain-containing protein</fullName>
    </recommendedName>
</protein>
<comment type="caution">
    <text evidence="2">The sequence shown here is derived from an EMBL/GenBank/DDBJ whole genome shotgun (WGS) entry which is preliminary data.</text>
</comment>
<gene>
    <name evidence="2" type="ORF">GCM10011584_23000</name>
</gene>
<evidence type="ECO:0000313" key="3">
    <source>
        <dbReference type="Proteomes" id="UP000655410"/>
    </source>
</evidence>
<dbReference type="InterPro" id="IPR011042">
    <property type="entry name" value="6-blade_b-propeller_TolB-like"/>
</dbReference>
<dbReference type="RefSeq" id="WP_188784156.1">
    <property type="nucleotide sequence ID" value="NZ_BMNI01000005.1"/>
</dbReference>
<evidence type="ECO:0000256" key="1">
    <source>
        <dbReference type="SAM" id="Phobius"/>
    </source>
</evidence>
<proteinExistence type="predicted"/>
<dbReference type="SUPFAM" id="SSF82171">
    <property type="entry name" value="DPP6 N-terminal domain-like"/>
    <property type="match status" value="1"/>
</dbReference>
<name>A0ABQ2NCT1_9ACTN</name>
<dbReference type="EMBL" id="BMNI01000005">
    <property type="protein sequence ID" value="GGO90671.1"/>
    <property type="molecule type" value="Genomic_DNA"/>
</dbReference>
<feature type="transmembrane region" description="Helical" evidence="1">
    <location>
        <begin position="38"/>
        <end position="60"/>
    </location>
</feature>
<evidence type="ECO:0008006" key="4">
    <source>
        <dbReference type="Google" id="ProtNLM"/>
    </source>
</evidence>
<keyword evidence="3" id="KW-1185">Reference proteome</keyword>
<feature type="transmembrane region" description="Helical" evidence="1">
    <location>
        <begin position="468"/>
        <end position="488"/>
    </location>
</feature>
<reference evidence="3" key="1">
    <citation type="journal article" date="2019" name="Int. J. Syst. Evol. Microbiol.">
        <title>The Global Catalogue of Microorganisms (GCM) 10K type strain sequencing project: providing services to taxonomists for standard genome sequencing and annotation.</title>
        <authorList>
            <consortium name="The Broad Institute Genomics Platform"/>
            <consortium name="The Broad Institute Genome Sequencing Center for Infectious Disease"/>
            <person name="Wu L."/>
            <person name="Ma J."/>
        </authorList>
    </citation>
    <scope>NUCLEOTIDE SEQUENCE [LARGE SCALE GENOMIC DNA]</scope>
    <source>
        <strain evidence="3">CGMCC 4.7371</strain>
    </source>
</reference>
<keyword evidence="1" id="KW-1133">Transmembrane helix</keyword>
<keyword evidence="1" id="KW-0472">Membrane</keyword>
<accession>A0ABQ2NCT1</accession>